<dbReference type="Proteomes" id="UP000078561">
    <property type="component" value="Unassembled WGS sequence"/>
</dbReference>
<dbReference type="EMBL" id="LT552047">
    <property type="protein sequence ID" value="SAL98123.1"/>
    <property type="molecule type" value="Genomic_DNA"/>
</dbReference>
<evidence type="ECO:0000256" key="1">
    <source>
        <dbReference type="SAM" id="MobiDB-lite"/>
    </source>
</evidence>
<feature type="region of interest" description="Disordered" evidence="1">
    <location>
        <begin position="1"/>
        <end position="79"/>
    </location>
</feature>
<dbReference type="InParanoid" id="A0A163JAS2"/>
<dbReference type="InterPro" id="IPR051213">
    <property type="entry name" value="START_lipid_transfer"/>
</dbReference>
<feature type="region of interest" description="Disordered" evidence="1">
    <location>
        <begin position="298"/>
        <end position="322"/>
    </location>
</feature>
<dbReference type="PANTHER" id="PTHR19308">
    <property type="entry name" value="PHOSPHATIDYLCHOLINE TRANSFER PROTEIN"/>
    <property type="match status" value="1"/>
</dbReference>
<evidence type="ECO:0000259" key="2">
    <source>
        <dbReference type="PROSITE" id="PS50848"/>
    </source>
</evidence>
<dbReference type="Gene3D" id="3.30.530.20">
    <property type="match status" value="2"/>
</dbReference>
<evidence type="ECO:0000313" key="3">
    <source>
        <dbReference type="EMBL" id="SAL98123.1"/>
    </source>
</evidence>
<dbReference type="OMA" id="HANKITC"/>
<dbReference type="OrthoDB" id="196858at2759"/>
<reference evidence="3" key="1">
    <citation type="submission" date="2016-04" db="EMBL/GenBank/DDBJ databases">
        <authorList>
            <person name="Evans L.H."/>
            <person name="Alamgir A."/>
            <person name="Owens N."/>
            <person name="Weber N.D."/>
            <person name="Virtaneva K."/>
            <person name="Barbian K."/>
            <person name="Babar A."/>
            <person name="Rosenke K."/>
        </authorList>
    </citation>
    <scope>NUCLEOTIDE SEQUENCE [LARGE SCALE GENOMIC DNA]</scope>
    <source>
        <strain evidence="3">CBS 101.48</strain>
    </source>
</reference>
<feature type="compositionally biased region" description="Polar residues" evidence="1">
    <location>
        <begin position="57"/>
        <end position="70"/>
    </location>
</feature>
<feature type="region of interest" description="Disordered" evidence="1">
    <location>
        <begin position="769"/>
        <end position="833"/>
    </location>
</feature>
<name>A0A163JAS2_ABSGL</name>
<protein>
    <recommendedName>
        <fullName evidence="2">START domain-containing protein</fullName>
    </recommendedName>
</protein>
<proteinExistence type="predicted"/>
<feature type="compositionally biased region" description="Polar residues" evidence="1">
    <location>
        <begin position="367"/>
        <end position="376"/>
    </location>
</feature>
<dbReference type="GO" id="GO:0005737">
    <property type="term" value="C:cytoplasm"/>
    <property type="evidence" value="ECO:0007669"/>
    <property type="project" value="UniProtKB-ARBA"/>
</dbReference>
<evidence type="ECO:0000313" key="4">
    <source>
        <dbReference type="Proteomes" id="UP000078561"/>
    </source>
</evidence>
<dbReference type="PROSITE" id="PS50848">
    <property type="entry name" value="START"/>
    <property type="match status" value="1"/>
</dbReference>
<feature type="compositionally biased region" description="Polar residues" evidence="1">
    <location>
        <begin position="785"/>
        <end position="799"/>
    </location>
</feature>
<dbReference type="AlphaFoldDB" id="A0A163JAS2"/>
<dbReference type="Pfam" id="PF01852">
    <property type="entry name" value="START"/>
    <property type="match status" value="1"/>
</dbReference>
<organism evidence="3">
    <name type="scientific">Absidia glauca</name>
    <name type="common">Pin mould</name>
    <dbReference type="NCBI Taxonomy" id="4829"/>
    <lineage>
        <taxon>Eukaryota</taxon>
        <taxon>Fungi</taxon>
        <taxon>Fungi incertae sedis</taxon>
        <taxon>Mucoromycota</taxon>
        <taxon>Mucoromycotina</taxon>
        <taxon>Mucoromycetes</taxon>
        <taxon>Mucorales</taxon>
        <taxon>Cunninghamellaceae</taxon>
        <taxon>Absidia</taxon>
    </lineage>
</organism>
<dbReference type="PANTHER" id="PTHR19308:SF14">
    <property type="entry name" value="START DOMAIN-CONTAINING PROTEIN"/>
    <property type="match status" value="1"/>
</dbReference>
<gene>
    <name evidence="3" type="primary">ABSGL_03650.1 scaffold 4609</name>
</gene>
<dbReference type="CDD" id="cd00177">
    <property type="entry name" value="START"/>
    <property type="match status" value="1"/>
</dbReference>
<dbReference type="SUPFAM" id="SSF55961">
    <property type="entry name" value="Bet v1-like"/>
    <property type="match status" value="2"/>
</dbReference>
<feature type="region of interest" description="Disordered" evidence="1">
    <location>
        <begin position="367"/>
        <end position="446"/>
    </location>
</feature>
<dbReference type="STRING" id="4829.A0A163JAS2"/>
<feature type="compositionally biased region" description="Polar residues" evidence="1">
    <location>
        <begin position="7"/>
        <end position="18"/>
    </location>
</feature>
<feature type="region of interest" description="Disordered" evidence="1">
    <location>
        <begin position="331"/>
        <end position="350"/>
    </location>
</feature>
<feature type="domain" description="START" evidence="2">
    <location>
        <begin position="115"/>
        <end position="287"/>
    </location>
</feature>
<accession>A0A163JAS2</accession>
<feature type="compositionally biased region" description="Polar residues" evidence="1">
    <location>
        <begin position="32"/>
        <end position="48"/>
    </location>
</feature>
<dbReference type="GO" id="GO:0008289">
    <property type="term" value="F:lipid binding"/>
    <property type="evidence" value="ECO:0007669"/>
    <property type="project" value="InterPro"/>
</dbReference>
<dbReference type="InterPro" id="IPR023393">
    <property type="entry name" value="START-like_dom_sf"/>
</dbReference>
<dbReference type="InterPro" id="IPR002913">
    <property type="entry name" value="START_lipid-bd_dom"/>
</dbReference>
<sequence length="888" mass="98325">MRHKQSVMVNSMDWNDTPSAHHHYGGPLMTAPPTTRHQSKKQLYNTIFSDDDDDDPTPSQQRQHWSSDQVPSHPHSGFSFTPSNTSYVDPLLSSSTYHIHQAENALSTLKHVILQDGWKKALKHKSGVVVHMMNGLHKADKTPIFKGEAVIHGFSPQAIFYVIGMRKLWDEQYEDGNLVENLNDTTSLTYEVTKPTTTSKSRDFSLVERIECTQNGAIIFVATSVETTKLPRVPGRTRAQIKLQGWILEPIHGIGAPSTKVTFVLQENMKGWVPGFAKKTLARRPLVIALINDYLQKKSERSRTSSKPTLAPLTYGHSRRPSLLTQRLDLPTMAPQTNSPSPTPSQRSILLGSNASTLNGRKRITFASQGTSLHQDTATDDYSLPANDIDAFPKVPSTMSTDQPSHSYIDQNTTPTTPPHNVQQHSPASDSTLLPPSPPPSSQLQQKLYPIHRHSSKKAKALAEIKQLYLSPEEWVLKEEKNGIRYYSKGNYLRADGTIHGGWTPEQICSLTHSCGARKVWDSQFKHGVILERFSQKDYLQRWTMKNGTSYVVTSTIDSDVSQGTIYTASTSVDDTTVAPGTLPLNLYGWIFTPVKQEKRCVKASMIWDTSGCFSSSSLSGLISFLATTGCPPYIRRVAGKVLNEDLLMVDDTLDGSSVKNKDPVYTMKYVVKHEPSSSYRARKSNPEKHWCTDIRVHPSLYPLGFDVSVSPSSGTSVNVSAQYIKVFTTSPELDGQEVSVTVAISHANKITCNGALVLSLKDIPVGPLDSVKSNTMKKDESQPQDEVNANKRPSSIRSQPDHAPLDAPIPLPVIDNDTPSHHTPGSQSLTSNDIQVPEGYMLVPKHLHQTNSILIISDDLTFNGQQLAVMFVAMLLCYYMGKFACAC</sequence>
<feature type="compositionally biased region" description="Polar residues" evidence="1">
    <location>
        <begin position="822"/>
        <end position="833"/>
    </location>
</feature>
<keyword evidence="4" id="KW-1185">Reference proteome</keyword>
<feature type="compositionally biased region" description="Low complexity" evidence="1">
    <location>
        <begin position="335"/>
        <end position="348"/>
    </location>
</feature>
<feature type="compositionally biased region" description="Polar residues" evidence="1">
    <location>
        <begin position="397"/>
        <end position="425"/>
    </location>
</feature>